<name>A0A0P1BIJ6_9BASI</name>
<feature type="region of interest" description="Disordered" evidence="1">
    <location>
        <begin position="1"/>
        <end position="135"/>
    </location>
</feature>
<dbReference type="Proteomes" id="UP000054845">
    <property type="component" value="Unassembled WGS sequence"/>
</dbReference>
<accession>A0A0P1BIJ6</accession>
<evidence type="ECO:0000313" key="2">
    <source>
        <dbReference type="EMBL" id="CEH16198.1"/>
    </source>
</evidence>
<protein>
    <submittedName>
        <fullName evidence="2">Uncharacterized protein</fullName>
    </submittedName>
</protein>
<feature type="compositionally biased region" description="Basic and acidic residues" evidence="1">
    <location>
        <begin position="27"/>
        <end position="42"/>
    </location>
</feature>
<sequence>MTSEIPQKPIRLGQRQRRRSAQTRWLAQEKQERADASREGVGDKSNPVLVKTTSNTTGAKRRRRKRSGQGTHESDKCTEIKAHRMETRSRAAAKTRSRLQSGHISASKAAPDAKTVARQGDSTTPPQQRKGKATSKRYLRHFKGALAPYHTRTLSSGWDAQLQKDTGAAWPVSRLEPRIVEALRAVRGDHIITSGLGMGGLPMERC</sequence>
<proteinExistence type="predicted"/>
<dbReference type="OrthoDB" id="10305179at2759"/>
<feature type="compositionally biased region" description="Basic and acidic residues" evidence="1">
    <location>
        <begin position="72"/>
        <end position="89"/>
    </location>
</feature>
<dbReference type="EMBL" id="CCYA01000278">
    <property type="protein sequence ID" value="CEH16198.1"/>
    <property type="molecule type" value="Genomic_DNA"/>
</dbReference>
<organism evidence="2 3">
    <name type="scientific">Ceraceosorus bombacis</name>
    <dbReference type="NCBI Taxonomy" id="401625"/>
    <lineage>
        <taxon>Eukaryota</taxon>
        <taxon>Fungi</taxon>
        <taxon>Dikarya</taxon>
        <taxon>Basidiomycota</taxon>
        <taxon>Ustilaginomycotina</taxon>
        <taxon>Exobasidiomycetes</taxon>
        <taxon>Ceraceosorales</taxon>
        <taxon>Ceraceosoraceae</taxon>
        <taxon>Ceraceosorus</taxon>
    </lineage>
</organism>
<keyword evidence="3" id="KW-1185">Reference proteome</keyword>
<evidence type="ECO:0000313" key="3">
    <source>
        <dbReference type="Proteomes" id="UP000054845"/>
    </source>
</evidence>
<reference evidence="2 3" key="1">
    <citation type="submission" date="2014-09" db="EMBL/GenBank/DDBJ databases">
        <authorList>
            <person name="Magalhaes I.L.F."/>
            <person name="Oliveira U."/>
            <person name="Santos F.R."/>
            <person name="Vidigal T.H.D.A."/>
            <person name="Brescovit A.D."/>
            <person name="Santos A.J."/>
        </authorList>
    </citation>
    <scope>NUCLEOTIDE SEQUENCE [LARGE SCALE GENOMIC DNA]</scope>
</reference>
<dbReference type="AlphaFoldDB" id="A0A0P1BIJ6"/>
<evidence type="ECO:0000256" key="1">
    <source>
        <dbReference type="SAM" id="MobiDB-lite"/>
    </source>
</evidence>